<feature type="compositionally biased region" description="Basic and acidic residues" evidence="1">
    <location>
        <begin position="1"/>
        <end position="12"/>
    </location>
</feature>
<protein>
    <submittedName>
        <fullName evidence="2">Uncharacterized protein</fullName>
    </submittedName>
</protein>
<accession>A0A1I1MZF1</accession>
<dbReference type="EMBL" id="FOMJ01000001">
    <property type="protein sequence ID" value="SFC90555.1"/>
    <property type="molecule type" value="Genomic_DNA"/>
</dbReference>
<dbReference type="RefSeq" id="WP_205407711.1">
    <property type="nucleotide sequence ID" value="NZ_FOMJ01000001.1"/>
</dbReference>
<feature type="non-terminal residue" evidence="2">
    <location>
        <position position="1"/>
    </location>
</feature>
<keyword evidence="3" id="KW-1185">Reference proteome</keyword>
<dbReference type="AlphaFoldDB" id="A0A1I1MZF1"/>
<evidence type="ECO:0000256" key="1">
    <source>
        <dbReference type="SAM" id="MobiDB-lite"/>
    </source>
</evidence>
<proteinExistence type="predicted"/>
<gene>
    <name evidence="2" type="ORF">SAMN05660831_00033</name>
</gene>
<evidence type="ECO:0000313" key="3">
    <source>
        <dbReference type="Proteomes" id="UP000198611"/>
    </source>
</evidence>
<organism evidence="2 3">
    <name type="scientific">Thiohalospira halophila DSM 15071</name>
    <dbReference type="NCBI Taxonomy" id="1123397"/>
    <lineage>
        <taxon>Bacteria</taxon>
        <taxon>Pseudomonadati</taxon>
        <taxon>Pseudomonadota</taxon>
        <taxon>Gammaproteobacteria</taxon>
        <taxon>Thiohalospirales</taxon>
        <taxon>Thiohalospiraceae</taxon>
        <taxon>Thiohalospira</taxon>
    </lineage>
</organism>
<evidence type="ECO:0000313" key="2">
    <source>
        <dbReference type="EMBL" id="SFC90555.1"/>
    </source>
</evidence>
<name>A0A1I1MZF1_9GAMM</name>
<dbReference type="Proteomes" id="UP000198611">
    <property type="component" value="Unassembled WGS sequence"/>
</dbReference>
<reference evidence="2 3" key="1">
    <citation type="submission" date="2016-10" db="EMBL/GenBank/DDBJ databases">
        <authorList>
            <person name="de Groot N.N."/>
        </authorList>
    </citation>
    <scope>NUCLEOTIDE SEQUENCE [LARGE SCALE GENOMIC DNA]</scope>
    <source>
        <strain evidence="2 3">HL3</strain>
    </source>
</reference>
<sequence>PMEQPAAERMEHLAAPMEQPATEQVEQASDHGARPAVVGSTAVQAQPAPTPARGSTDEIPLAAILRAVDKLQRHLDQTDDTISRFADRNNIPRRDVSLFLRHKENLDAGKRCASMAKIRTIMAAIPD</sequence>
<feature type="region of interest" description="Disordered" evidence="1">
    <location>
        <begin position="1"/>
        <end position="57"/>
    </location>
</feature>